<comment type="caution">
    <text evidence="1">The sequence shown here is derived from an EMBL/GenBank/DDBJ whole genome shotgun (WGS) entry which is preliminary data.</text>
</comment>
<evidence type="ECO:0000313" key="1">
    <source>
        <dbReference type="EMBL" id="MRS65822.1"/>
    </source>
</evidence>
<dbReference type="EMBL" id="WJXZ01000020">
    <property type="protein sequence ID" value="MRS65822.1"/>
    <property type="molecule type" value="Genomic_DNA"/>
</dbReference>
<organism evidence="1 2">
    <name type="scientific">Larkinella terrae</name>
    <dbReference type="NCBI Taxonomy" id="2025311"/>
    <lineage>
        <taxon>Bacteria</taxon>
        <taxon>Pseudomonadati</taxon>
        <taxon>Bacteroidota</taxon>
        <taxon>Cytophagia</taxon>
        <taxon>Cytophagales</taxon>
        <taxon>Spirosomataceae</taxon>
        <taxon>Larkinella</taxon>
    </lineage>
</organism>
<proteinExistence type="predicted"/>
<dbReference type="AlphaFoldDB" id="A0A7K0EVP3"/>
<gene>
    <name evidence="1" type="ORF">GJJ30_31350</name>
</gene>
<name>A0A7K0EVP3_9BACT</name>
<dbReference type="OrthoDB" id="964413at2"/>
<protein>
    <recommendedName>
        <fullName evidence="3">CopG family transcriptional regulator</fullName>
    </recommendedName>
</protein>
<dbReference type="RefSeq" id="WP_154179198.1">
    <property type="nucleotide sequence ID" value="NZ_WJXZ01000020.1"/>
</dbReference>
<reference evidence="1 2" key="1">
    <citation type="journal article" date="2018" name="Antonie Van Leeuwenhoek">
        <title>Larkinella terrae sp. nov., isolated from soil on Jeju Island, South Korea.</title>
        <authorList>
            <person name="Ten L.N."/>
            <person name="Jeon J."/>
            <person name="Park S.J."/>
            <person name="Park S."/>
            <person name="Lee S.Y."/>
            <person name="Kim M.K."/>
            <person name="Jung H.Y."/>
        </authorList>
    </citation>
    <scope>NUCLEOTIDE SEQUENCE [LARGE SCALE GENOMIC DNA]</scope>
    <source>
        <strain evidence="1 2">KCTC 52001</strain>
    </source>
</reference>
<keyword evidence="2" id="KW-1185">Reference proteome</keyword>
<evidence type="ECO:0008006" key="3">
    <source>
        <dbReference type="Google" id="ProtNLM"/>
    </source>
</evidence>
<evidence type="ECO:0000313" key="2">
    <source>
        <dbReference type="Proteomes" id="UP000441754"/>
    </source>
</evidence>
<dbReference type="Proteomes" id="UP000441754">
    <property type="component" value="Unassembled WGS sequence"/>
</dbReference>
<sequence length="71" mass="8290">MTVLTLSLEESAFNDLEKKSKQLNLSSEKLVQKIIADYLFLEKMNKIRREMKGFAEEAGFQSEEDIFREIS</sequence>
<accession>A0A7K0EVP3</accession>